<dbReference type="STRING" id="105351.A0A401KYE9"/>
<keyword evidence="5" id="KW-0809">Transit peptide</keyword>
<dbReference type="GO" id="GO:0016020">
    <property type="term" value="C:membrane"/>
    <property type="evidence" value="ECO:0007669"/>
    <property type="project" value="UniProtKB-SubCell"/>
</dbReference>
<dbReference type="FunFam" id="1.20.5.340:FF:000018">
    <property type="entry name" value="Mitochondrial protein FMP32"/>
    <property type="match status" value="1"/>
</dbReference>
<evidence type="ECO:0000256" key="3">
    <source>
        <dbReference type="ARBA" id="ARBA00007224"/>
    </source>
</evidence>
<dbReference type="Proteomes" id="UP000286921">
    <property type="component" value="Unassembled WGS sequence"/>
</dbReference>
<evidence type="ECO:0000256" key="7">
    <source>
        <dbReference type="ARBA" id="ARBA00023054"/>
    </source>
</evidence>
<protein>
    <submittedName>
        <fullName evidence="11">Protein FMP32, mitochondrial</fullName>
    </submittedName>
</protein>
<keyword evidence="4 10" id="KW-0812">Transmembrane</keyword>
<evidence type="ECO:0000256" key="4">
    <source>
        <dbReference type="ARBA" id="ARBA00022692"/>
    </source>
</evidence>
<keyword evidence="12" id="KW-1185">Reference proteome</keyword>
<keyword evidence="6 10" id="KW-1133">Transmembrane helix</keyword>
<name>A0A401KYE9_ASPAW</name>
<evidence type="ECO:0000256" key="8">
    <source>
        <dbReference type="ARBA" id="ARBA00023128"/>
    </source>
</evidence>
<evidence type="ECO:0000256" key="6">
    <source>
        <dbReference type="ARBA" id="ARBA00022989"/>
    </source>
</evidence>
<comment type="subcellular location">
    <subcellularLocation>
        <location evidence="1">Membrane</location>
        <topology evidence="1">Single-pass membrane protein</topology>
    </subcellularLocation>
    <subcellularLocation>
        <location evidence="2">Mitochondrion</location>
    </subcellularLocation>
</comment>
<evidence type="ECO:0000313" key="12">
    <source>
        <dbReference type="Proteomes" id="UP000286921"/>
    </source>
</evidence>
<dbReference type="GO" id="GO:0005739">
    <property type="term" value="C:mitochondrion"/>
    <property type="evidence" value="ECO:0007669"/>
    <property type="project" value="UniProtKB-SubCell"/>
</dbReference>
<comment type="similarity">
    <text evidence="3">Belongs to the CCDC90 family.</text>
</comment>
<keyword evidence="9 10" id="KW-0472">Membrane</keyword>
<dbReference type="GO" id="GO:0033617">
    <property type="term" value="P:mitochondrial respiratory chain complex IV assembly"/>
    <property type="evidence" value="ECO:0007669"/>
    <property type="project" value="TreeGrafter"/>
</dbReference>
<evidence type="ECO:0000313" key="11">
    <source>
        <dbReference type="EMBL" id="GCB24315.1"/>
    </source>
</evidence>
<dbReference type="InterPro" id="IPR024461">
    <property type="entry name" value="CCDC90-like"/>
</dbReference>
<accession>A0A401KYE9</accession>
<gene>
    <name evidence="11" type="ORF">AAWM_07200</name>
</gene>
<evidence type="ECO:0000256" key="9">
    <source>
        <dbReference type="ARBA" id="ARBA00023136"/>
    </source>
</evidence>
<feature type="transmembrane region" description="Helical" evidence="10">
    <location>
        <begin position="541"/>
        <end position="562"/>
    </location>
</feature>
<dbReference type="AlphaFoldDB" id="A0A401KYE9"/>
<dbReference type="PANTHER" id="PTHR14360">
    <property type="entry name" value="PROTEIN FMP32, MITOCHONDRIAL"/>
    <property type="match status" value="1"/>
</dbReference>
<keyword evidence="8" id="KW-0496">Mitochondrion</keyword>
<sequence>MVTDILTRRLFILPNGQLFRTSLSSQFLCYGWFKDCDTSCWEVRSTVQPGIVMINQIPKNQLPNRIKTFFSAASLFAALFYRRCIRDDWILFLNRSKGCTVLNGSCTLEYARVPTRAADLFIPLIKQLHEEWNDNFQIIHKRLAQTRTELLIANGKDPNLIRILLHDARLWDQLREISEEQLHALLSLQTIYSRKQWFVMHEGFNSDSDEWKNFTGTLLQLREHNNEHFDQVTEKSQDLIKLEFNLMSIAEAQKSTSLNKSMKRLSWITLTPSVAESHGAPEICDRVAPFPYSPSDLERLLCPYYYHFSPDYRPTSEAPTRATYVPATSRDLGTSSIARRFPSTTKPTSQPAAPLGNPIRHNGVYVAAFTPARRAFHASASRQRDHHFDTLKFVQRLKDEGFSEEQAVAMMRVLNDVIQESIQNLTRTMVLREDTERSAYTQKVDFAKLRSELLNADSTEAQLTRSSHEKIAADLAKLNSRLRDEIGRTQASVRLDLNLEKGRIREEANGQEMRIKETETRIEQEVAGLRERVEAVKFSTLQWLMGVCTGTAALILGAWRLFM</sequence>
<evidence type="ECO:0000256" key="5">
    <source>
        <dbReference type="ARBA" id="ARBA00022946"/>
    </source>
</evidence>
<dbReference type="PANTHER" id="PTHR14360:SF1">
    <property type="entry name" value="PROTEIN FMP32, MITOCHONDRIAL"/>
    <property type="match status" value="1"/>
</dbReference>
<organism evidence="11 12">
    <name type="scientific">Aspergillus awamori</name>
    <name type="common">Black koji mold</name>
    <dbReference type="NCBI Taxonomy" id="105351"/>
    <lineage>
        <taxon>Eukaryota</taxon>
        <taxon>Fungi</taxon>
        <taxon>Dikarya</taxon>
        <taxon>Ascomycota</taxon>
        <taxon>Pezizomycotina</taxon>
        <taxon>Eurotiomycetes</taxon>
        <taxon>Eurotiomycetidae</taxon>
        <taxon>Eurotiales</taxon>
        <taxon>Aspergillaceae</taxon>
        <taxon>Aspergillus</taxon>
    </lineage>
</organism>
<dbReference type="Pfam" id="PF07798">
    <property type="entry name" value="CCDC90-like"/>
    <property type="match status" value="1"/>
</dbReference>
<reference evidence="11 12" key="1">
    <citation type="submission" date="2016-09" db="EMBL/GenBank/DDBJ databases">
        <title>Aspergillus awamori IFM 58123T.</title>
        <authorList>
            <person name="Kusuya Y."/>
            <person name="Shimizu M."/>
            <person name="Takahashi H."/>
            <person name="Yaguchi T."/>
        </authorList>
    </citation>
    <scope>NUCLEOTIDE SEQUENCE [LARGE SCALE GENOMIC DNA]</scope>
    <source>
        <strain evidence="11 12">IFM 58123</strain>
    </source>
</reference>
<dbReference type="Gene3D" id="1.20.5.340">
    <property type="match status" value="1"/>
</dbReference>
<dbReference type="EMBL" id="BDHI01000015">
    <property type="protein sequence ID" value="GCB24315.1"/>
    <property type="molecule type" value="Genomic_DNA"/>
</dbReference>
<evidence type="ECO:0000256" key="1">
    <source>
        <dbReference type="ARBA" id="ARBA00004167"/>
    </source>
</evidence>
<evidence type="ECO:0000256" key="2">
    <source>
        <dbReference type="ARBA" id="ARBA00004173"/>
    </source>
</evidence>
<keyword evidence="7" id="KW-0175">Coiled coil</keyword>
<comment type="caution">
    <text evidence="11">The sequence shown here is derived from an EMBL/GenBank/DDBJ whole genome shotgun (WGS) entry which is preliminary data.</text>
</comment>
<evidence type="ECO:0000256" key="10">
    <source>
        <dbReference type="SAM" id="Phobius"/>
    </source>
</evidence>
<proteinExistence type="inferred from homology"/>